<evidence type="ECO:0000259" key="2">
    <source>
        <dbReference type="Pfam" id="PF09830"/>
    </source>
</evidence>
<gene>
    <name evidence="4" type="ORF">PUMCH_001326</name>
</gene>
<dbReference type="GO" id="GO:0003877">
    <property type="term" value="F:ATP:ADP adenylyltransferase activity"/>
    <property type="evidence" value="ECO:0007669"/>
    <property type="project" value="InterPro"/>
</dbReference>
<evidence type="ECO:0000256" key="1">
    <source>
        <dbReference type="PIRSR" id="PIRSR000846-1"/>
    </source>
</evidence>
<dbReference type="InterPro" id="IPR045759">
    <property type="entry name" value="Ap4A_phos1/2_N"/>
</dbReference>
<name>A0AAX4H668_9ASCO</name>
<dbReference type="PIRSF" id="PIRSF000846">
    <property type="entry name" value="ATP_adenylyltr"/>
    <property type="match status" value="1"/>
</dbReference>
<organism evidence="4 5">
    <name type="scientific">Australozyma saopauloensis</name>
    <dbReference type="NCBI Taxonomy" id="291208"/>
    <lineage>
        <taxon>Eukaryota</taxon>
        <taxon>Fungi</taxon>
        <taxon>Dikarya</taxon>
        <taxon>Ascomycota</taxon>
        <taxon>Saccharomycotina</taxon>
        <taxon>Pichiomycetes</taxon>
        <taxon>Metschnikowiaceae</taxon>
        <taxon>Australozyma</taxon>
    </lineage>
</organism>
<evidence type="ECO:0000259" key="3">
    <source>
        <dbReference type="Pfam" id="PF19327"/>
    </source>
</evidence>
<dbReference type="RefSeq" id="XP_062876454.1">
    <property type="nucleotide sequence ID" value="XM_063020384.1"/>
</dbReference>
<dbReference type="PANTHER" id="PTHR38420">
    <property type="entry name" value="AP-4-A PHOSPHORYLASE II"/>
    <property type="match status" value="1"/>
</dbReference>
<dbReference type="InterPro" id="IPR043171">
    <property type="entry name" value="Ap4A_phos1/2-like"/>
</dbReference>
<dbReference type="InterPro" id="IPR019200">
    <property type="entry name" value="ATP_adenylylTrfase_C"/>
</dbReference>
<protein>
    <submittedName>
        <fullName evidence="4">Uncharacterized protein</fullName>
    </submittedName>
</protein>
<sequence>MPMPSLPQTFVSDLQEKYTSALALGNLVFNGDNAVNEIVTADIDGTPYKSCLTLLGSLTHRPEKGTVDANPFAKPEPELTVADSFGDEDQFKLVLNKFPVVPYHFMLVTKEFKSQNTPLSPDELCATFSVLKALEQAKSQDNKNWFAFYNCGPESGASQPHKHVQFMTIPDGFEPFASRLARTSGHFVPNQHEEPLQDSKVGFAHFVAVLPDELGDDSEDILTLTFVSLLQRVLTVLRESDCGHISYNFCATTKWMMLMPRSSGDYEGKLGVNSCGVMGLYLCKNQELYDIVKSDGWQKIQKTVGFPSTAGEGTDEYHY</sequence>
<evidence type="ECO:0000313" key="4">
    <source>
        <dbReference type="EMBL" id="WPK24070.1"/>
    </source>
</evidence>
<evidence type="ECO:0000313" key="5">
    <source>
        <dbReference type="Proteomes" id="UP001338582"/>
    </source>
</evidence>
<feature type="domain" description="ATP adenylyltransferase C-terminal" evidence="2">
    <location>
        <begin position="200"/>
        <end position="307"/>
    </location>
</feature>
<dbReference type="InterPro" id="IPR036265">
    <property type="entry name" value="HIT-like_sf"/>
</dbReference>
<dbReference type="KEGG" id="asau:88172392"/>
<feature type="domain" description="Ap4A phosphorylase 1/2 N-terminal" evidence="3">
    <location>
        <begin position="65"/>
        <end position="170"/>
    </location>
</feature>
<dbReference type="GO" id="GO:0005524">
    <property type="term" value="F:ATP binding"/>
    <property type="evidence" value="ECO:0007669"/>
    <property type="project" value="InterPro"/>
</dbReference>
<dbReference type="SUPFAM" id="SSF54197">
    <property type="entry name" value="HIT-like"/>
    <property type="match status" value="1"/>
</dbReference>
<reference evidence="4 5" key="1">
    <citation type="submission" date="2023-10" db="EMBL/GenBank/DDBJ databases">
        <title>Draft Genome Sequence of Candida saopaulonensis from a very Premature Infant with Sepsis.</title>
        <authorList>
            <person name="Ning Y."/>
            <person name="Dai R."/>
            <person name="Xiao M."/>
            <person name="Xu Y."/>
            <person name="Yan Q."/>
            <person name="Zhang L."/>
        </authorList>
    </citation>
    <scope>NUCLEOTIDE SEQUENCE [LARGE SCALE GENOMIC DNA]</scope>
    <source>
        <strain evidence="4 5">19XY460</strain>
    </source>
</reference>
<feature type="active site" description="Nucleophile" evidence="1">
    <location>
        <position position="163"/>
    </location>
</feature>
<dbReference type="AlphaFoldDB" id="A0AAX4H668"/>
<dbReference type="EMBL" id="CP138895">
    <property type="protein sequence ID" value="WPK24070.1"/>
    <property type="molecule type" value="Genomic_DNA"/>
</dbReference>
<dbReference type="PANTHER" id="PTHR38420:SF1">
    <property type="entry name" value="PUTATIVE (AFU_ORTHOLOGUE AFUA_5G14690)-RELATED"/>
    <property type="match status" value="1"/>
</dbReference>
<dbReference type="GO" id="GO:0009117">
    <property type="term" value="P:nucleotide metabolic process"/>
    <property type="evidence" value="ECO:0007669"/>
    <property type="project" value="InterPro"/>
</dbReference>
<dbReference type="Pfam" id="PF09830">
    <property type="entry name" value="ATP_transf"/>
    <property type="match status" value="1"/>
</dbReference>
<dbReference type="GeneID" id="88172392"/>
<dbReference type="InterPro" id="IPR009163">
    <property type="entry name" value="Ap4A_phos1/2"/>
</dbReference>
<keyword evidence="5" id="KW-1185">Reference proteome</keyword>
<accession>A0AAX4H668</accession>
<dbReference type="Proteomes" id="UP001338582">
    <property type="component" value="Chromosome 2"/>
</dbReference>
<dbReference type="Gene3D" id="3.30.428.70">
    <property type="match status" value="1"/>
</dbReference>
<proteinExistence type="predicted"/>
<dbReference type="Pfam" id="PF19327">
    <property type="entry name" value="Ap4A_phos_N"/>
    <property type="match status" value="1"/>
</dbReference>